<dbReference type="CDD" id="cd07377">
    <property type="entry name" value="WHTH_GntR"/>
    <property type="match status" value="1"/>
</dbReference>
<accession>A0A8J6JEY7</accession>
<dbReference type="Proteomes" id="UP000607645">
    <property type="component" value="Unassembled WGS sequence"/>
</dbReference>
<organism evidence="5 6">
    <name type="scientific">Lawsonibacter faecis</name>
    <dbReference type="NCBI Taxonomy" id="2763052"/>
    <lineage>
        <taxon>Bacteria</taxon>
        <taxon>Bacillati</taxon>
        <taxon>Bacillota</taxon>
        <taxon>Clostridia</taxon>
        <taxon>Eubacteriales</taxon>
        <taxon>Oscillospiraceae</taxon>
        <taxon>Lawsonibacter</taxon>
    </lineage>
</organism>
<dbReference type="GO" id="GO:0003700">
    <property type="term" value="F:DNA-binding transcription factor activity"/>
    <property type="evidence" value="ECO:0007669"/>
    <property type="project" value="InterPro"/>
</dbReference>
<feature type="domain" description="HTH gntR-type" evidence="4">
    <location>
        <begin position="249"/>
        <end position="317"/>
    </location>
</feature>
<keyword evidence="2" id="KW-0238">DNA-binding</keyword>
<keyword evidence="6" id="KW-1185">Reference proteome</keyword>
<feature type="domain" description="HTH gntR-type" evidence="4">
    <location>
        <begin position="5"/>
        <end position="73"/>
    </location>
</feature>
<dbReference type="Pfam" id="PF00392">
    <property type="entry name" value="GntR"/>
    <property type="match status" value="2"/>
</dbReference>
<protein>
    <submittedName>
        <fullName evidence="5">GntR family transcriptional regulator</fullName>
    </submittedName>
</protein>
<dbReference type="InterPro" id="IPR000524">
    <property type="entry name" value="Tscrpt_reg_HTH_GntR"/>
</dbReference>
<dbReference type="Gene3D" id="1.10.10.10">
    <property type="entry name" value="Winged helix-like DNA-binding domain superfamily/Winged helix DNA-binding domain"/>
    <property type="match status" value="2"/>
</dbReference>
<dbReference type="GO" id="GO:0003677">
    <property type="term" value="F:DNA binding"/>
    <property type="evidence" value="ECO:0007669"/>
    <property type="project" value="UniProtKB-KW"/>
</dbReference>
<proteinExistence type="predicted"/>
<evidence type="ECO:0000256" key="1">
    <source>
        <dbReference type="ARBA" id="ARBA00023015"/>
    </source>
</evidence>
<evidence type="ECO:0000256" key="2">
    <source>
        <dbReference type="ARBA" id="ARBA00023125"/>
    </source>
</evidence>
<evidence type="ECO:0000256" key="3">
    <source>
        <dbReference type="ARBA" id="ARBA00023163"/>
    </source>
</evidence>
<keyword evidence="3" id="KW-0804">Transcription</keyword>
<comment type="caution">
    <text evidence="5">The sequence shown here is derived from an EMBL/GenBank/DDBJ whole genome shotgun (WGS) entry which is preliminary data.</text>
</comment>
<dbReference type="InterPro" id="IPR036390">
    <property type="entry name" value="WH_DNA-bd_sf"/>
</dbReference>
<evidence type="ECO:0000259" key="4">
    <source>
        <dbReference type="PROSITE" id="PS50949"/>
    </source>
</evidence>
<evidence type="ECO:0000313" key="6">
    <source>
        <dbReference type="Proteomes" id="UP000607645"/>
    </source>
</evidence>
<gene>
    <name evidence="5" type="ORF">H8S62_15200</name>
</gene>
<dbReference type="PROSITE" id="PS50949">
    <property type="entry name" value="HTH_GNTR"/>
    <property type="match status" value="2"/>
</dbReference>
<dbReference type="PANTHER" id="PTHR43537:SF45">
    <property type="entry name" value="GNTR FAMILY REGULATORY PROTEIN"/>
    <property type="match status" value="1"/>
</dbReference>
<dbReference type="PANTHER" id="PTHR43537">
    <property type="entry name" value="TRANSCRIPTIONAL REGULATOR, GNTR FAMILY"/>
    <property type="match status" value="1"/>
</dbReference>
<dbReference type="EMBL" id="JACOPQ010000014">
    <property type="protein sequence ID" value="MBC5738356.1"/>
    <property type="molecule type" value="Genomic_DNA"/>
</dbReference>
<dbReference type="SMART" id="SM00345">
    <property type="entry name" value="HTH_GNTR"/>
    <property type="match status" value="2"/>
</dbReference>
<keyword evidence="1" id="KW-0805">Transcription regulation</keyword>
<dbReference type="RefSeq" id="WP_173023647.1">
    <property type="nucleotide sequence ID" value="NZ_JACOPQ010000014.1"/>
</dbReference>
<dbReference type="SUPFAM" id="SSF46785">
    <property type="entry name" value="Winged helix' DNA-binding domain"/>
    <property type="match status" value="2"/>
</dbReference>
<name>A0A8J6JEY7_9FIRM</name>
<dbReference type="InterPro" id="IPR036388">
    <property type="entry name" value="WH-like_DNA-bd_sf"/>
</dbReference>
<sequence length="484" mass="54539">MRGESVLYEAIYESILTQLYSGVLRCGQALPSQQELCRRYHVGITTIRRVVRMLERDGVIDTASGRRAVVRLDVHDELCVNALLSRKESILDIYGGLELLMPALYAQGARRCVDLPALYIHLEAVRGGAEQVEVYDQAVRFFTELLVTYRNPVILDLQSGMEHYSRIPHIVCSGLEDPYAITADFVKSKLRDMYELIAQGRTDELICRLEQMYRDIKSRAKCYLKGLEERWPPASVHIPYQWYSGKGRTHLYTVVARKLYRRIEAGEFVGRTYLPSVPEIMRTYSVSKDTACSAVALLSDIGLVRTLDKRGMVLREGDGLPPLRLEENVIGEHLVLCVDAMQILAVCAGRLAFAAATCLPRDAARSAAQAWEPIPRPGSARIVQLLLDFLQRFTPCRCLRTILEQFDDLLIWGHYLNRLDWDADKAAAQEAECRGYFDQLRGALARGDAERFSAGVQDVFRAAYDMALTQASRCVPAGRLPTAL</sequence>
<reference evidence="5" key="1">
    <citation type="submission" date="2020-08" db="EMBL/GenBank/DDBJ databases">
        <title>Genome public.</title>
        <authorList>
            <person name="Liu C."/>
            <person name="Sun Q."/>
        </authorList>
    </citation>
    <scope>NUCLEOTIDE SEQUENCE</scope>
    <source>
        <strain evidence="5">NSJ-52</strain>
    </source>
</reference>
<evidence type="ECO:0000313" key="5">
    <source>
        <dbReference type="EMBL" id="MBC5738356.1"/>
    </source>
</evidence>
<dbReference type="AlphaFoldDB" id="A0A8J6JEY7"/>